<name>A0A367L9V0_9HYPO</name>
<proteinExistence type="predicted"/>
<feature type="transmembrane region" description="Helical" evidence="1">
    <location>
        <begin position="46"/>
        <end position="64"/>
    </location>
</feature>
<reference evidence="2 3" key="1">
    <citation type="journal article" date="2015" name="BMC Genomics">
        <title>Insights from the genome of Ophiocordyceps polyrhachis-furcata to pathogenicity and host specificity in insect fungi.</title>
        <authorList>
            <person name="Wichadakul D."/>
            <person name="Kobmoo N."/>
            <person name="Ingsriswang S."/>
            <person name="Tangphatsornruang S."/>
            <person name="Chantasingh D."/>
            <person name="Luangsa-ard J.J."/>
            <person name="Eurwilaichitr L."/>
        </authorList>
    </citation>
    <scope>NUCLEOTIDE SEQUENCE [LARGE SCALE GENOMIC DNA]</scope>
    <source>
        <strain evidence="2 3">BCC 54312</strain>
    </source>
</reference>
<protein>
    <submittedName>
        <fullName evidence="2">Uncharacterized protein</fullName>
    </submittedName>
</protein>
<gene>
    <name evidence="2" type="ORF">L249_7368</name>
</gene>
<comment type="caution">
    <text evidence="2">The sequence shown here is derived from an EMBL/GenBank/DDBJ whole genome shotgun (WGS) entry which is preliminary data.</text>
</comment>
<evidence type="ECO:0000313" key="3">
    <source>
        <dbReference type="Proteomes" id="UP000253664"/>
    </source>
</evidence>
<keyword evidence="1" id="KW-1133">Transmembrane helix</keyword>
<accession>A0A367L9V0</accession>
<dbReference type="Proteomes" id="UP000253664">
    <property type="component" value="Unassembled WGS sequence"/>
</dbReference>
<keyword evidence="1" id="KW-0472">Membrane</keyword>
<organism evidence="2 3">
    <name type="scientific">Ophiocordyceps polyrhachis-furcata BCC 54312</name>
    <dbReference type="NCBI Taxonomy" id="1330021"/>
    <lineage>
        <taxon>Eukaryota</taxon>
        <taxon>Fungi</taxon>
        <taxon>Dikarya</taxon>
        <taxon>Ascomycota</taxon>
        <taxon>Pezizomycotina</taxon>
        <taxon>Sordariomycetes</taxon>
        <taxon>Hypocreomycetidae</taxon>
        <taxon>Hypocreales</taxon>
        <taxon>Ophiocordycipitaceae</taxon>
        <taxon>Ophiocordyceps</taxon>
    </lineage>
</organism>
<dbReference type="AlphaFoldDB" id="A0A367L9V0"/>
<keyword evidence="1" id="KW-0812">Transmembrane</keyword>
<keyword evidence="3" id="KW-1185">Reference proteome</keyword>
<evidence type="ECO:0000313" key="2">
    <source>
        <dbReference type="EMBL" id="RCI11198.1"/>
    </source>
</evidence>
<sequence length="166" mass="19107">MQFGGETPSALPIWEAHLLKGGRPPVYLYYLHSISKRYRSGAKTRLWYLQACFVYYDVVVLFWLHTLDTYKRYIPINVKLVCRLPSRPIKPHSPLTLRKTPRRLYVTAAVRGGYAVQRLRPYGPYGPYEGRNVGTRQARRAFFSNTISLRVSILPSLGTGTYGYGF</sequence>
<evidence type="ECO:0000256" key="1">
    <source>
        <dbReference type="SAM" id="Phobius"/>
    </source>
</evidence>
<dbReference type="EMBL" id="LKCN02000010">
    <property type="protein sequence ID" value="RCI11198.1"/>
    <property type="molecule type" value="Genomic_DNA"/>
</dbReference>